<dbReference type="EMBL" id="CP039393">
    <property type="protein sequence ID" value="QCD35236.1"/>
    <property type="molecule type" value="Genomic_DNA"/>
</dbReference>
<dbReference type="GO" id="GO:0009029">
    <property type="term" value="F:lipid-A 4'-kinase activity"/>
    <property type="evidence" value="ECO:0007669"/>
    <property type="project" value="UniProtKB-UniRule"/>
</dbReference>
<dbReference type="NCBIfam" id="TIGR00682">
    <property type="entry name" value="lpxK"/>
    <property type="match status" value="1"/>
</dbReference>
<protein>
    <recommendedName>
        <fullName evidence="4 13">Tetraacyldisaccharide 4'-kinase</fullName>
        <ecNumber evidence="3 13">2.7.1.130</ecNumber>
    </recommendedName>
    <alternativeName>
        <fullName evidence="12 13">Lipid A 4'-kinase</fullName>
    </alternativeName>
</protein>
<feature type="binding site" evidence="13">
    <location>
        <begin position="51"/>
        <end position="58"/>
    </location>
    <ligand>
        <name>ATP</name>
        <dbReference type="ChEBI" id="CHEBI:30616"/>
    </ligand>
</feature>
<keyword evidence="11 13" id="KW-0443">Lipid metabolism</keyword>
<dbReference type="EC" id="2.7.1.130" evidence="3 13"/>
<dbReference type="AlphaFoldDB" id="A0A4P7VIX1"/>
<evidence type="ECO:0000256" key="6">
    <source>
        <dbReference type="ARBA" id="ARBA00022556"/>
    </source>
</evidence>
<dbReference type="InterPro" id="IPR027417">
    <property type="entry name" value="P-loop_NTPase"/>
</dbReference>
<evidence type="ECO:0000256" key="1">
    <source>
        <dbReference type="ARBA" id="ARBA00002274"/>
    </source>
</evidence>
<keyword evidence="5 13" id="KW-0444">Lipid biosynthesis</keyword>
<dbReference type="GO" id="GO:0009244">
    <property type="term" value="P:lipopolysaccharide core region biosynthetic process"/>
    <property type="evidence" value="ECO:0007669"/>
    <property type="project" value="TreeGrafter"/>
</dbReference>
<dbReference type="GO" id="GO:0005524">
    <property type="term" value="F:ATP binding"/>
    <property type="evidence" value="ECO:0007669"/>
    <property type="project" value="UniProtKB-UniRule"/>
</dbReference>
<proteinExistence type="inferred from homology"/>
<sequence>MGRNKLIEKAMLLPMSKLYGMGVAVRNRMFEWHLLKQHKFDIPVVVVGNLSVGGTGKTPHTEYVINALRGVYRIGVLSRGYKRNTRGFIMANKHSTPSDIGDEPYQMYQKYGRHVRVAVCEDRCKGIEEMMRIDPTIDLILLDDAFQHRYVRPSLSIVLMEWNRPIYNDDLLPLGRLREPQSALNRADVIVVTKCPSEIRPMDIRLIYEHLNLFAYQKLYFSHYVYGNPVSLYPDETTYVLNLSWLTKDDSVLVIAGIANPKPFVRYIKRHQASVTVKQFADHHNFTRKNFEEIKKLYDKMPGRNKYIITTEKDAVRIANNPYFPHELKACTFYIPIKVEFLPYAMPSGTPSFDKEIRSIIKSPRE</sequence>
<dbReference type="GO" id="GO:0009245">
    <property type="term" value="P:lipid A biosynthetic process"/>
    <property type="evidence" value="ECO:0007669"/>
    <property type="project" value="UniProtKB-UniRule"/>
</dbReference>
<evidence type="ECO:0000313" key="15">
    <source>
        <dbReference type="Proteomes" id="UP000297031"/>
    </source>
</evidence>
<keyword evidence="9 13" id="KW-0418">Kinase</keyword>
<keyword evidence="10 13" id="KW-0067">ATP-binding</keyword>
<keyword evidence="15" id="KW-1185">Reference proteome</keyword>
<organism evidence="14 15">
    <name type="scientific">Muribaculum gordoncarteri</name>
    <dbReference type="NCBI Taxonomy" id="2530390"/>
    <lineage>
        <taxon>Bacteria</taxon>
        <taxon>Pseudomonadati</taxon>
        <taxon>Bacteroidota</taxon>
        <taxon>Bacteroidia</taxon>
        <taxon>Bacteroidales</taxon>
        <taxon>Muribaculaceae</taxon>
        <taxon>Muribaculum</taxon>
    </lineage>
</organism>
<gene>
    <name evidence="13 14" type="primary">lpxK</name>
    <name evidence="14" type="ORF">E7746_04715</name>
</gene>
<dbReference type="PANTHER" id="PTHR42724:SF1">
    <property type="entry name" value="TETRAACYLDISACCHARIDE 4'-KINASE, MITOCHONDRIAL-RELATED"/>
    <property type="match status" value="1"/>
</dbReference>
<accession>A0A4P7VIX1</accession>
<evidence type="ECO:0000256" key="4">
    <source>
        <dbReference type="ARBA" id="ARBA00016436"/>
    </source>
</evidence>
<reference evidence="14 15" key="1">
    <citation type="submission" date="2019-02" db="EMBL/GenBank/DDBJ databases">
        <title>Isolation and identification of novel species under the genus Muribaculum.</title>
        <authorList>
            <person name="Miyake S."/>
            <person name="Ding Y."/>
            <person name="Low A."/>
            <person name="Soh M."/>
            <person name="Seedorf H."/>
        </authorList>
    </citation>
    <scope>NUCLEOTIDE SEQUENCE [LARGE SCALE GENOMIC DNA]</scope>
    <source>
        <strain evidence="14 15">TLL-A4</strain>
    </source>
</reference>
<evidence type="ECO:0000256" key="2">
    <source>
        <dbReference type="ARBA" id="ARBA00004870"/>
    </source>
</evidence>
<evidence type="ECO:0000256" key="3">
    <source>
        <dbReference type="ARBA" id="ARBA00012071"/>
    </source>
</evidence>
<dbReference type="PANTHER" id="PTHR42724">
    <property type="entry name" value="TETRAACYLDISACCHARIDE 4'-KINASE"/>
    <property type="match status" value="1"/>
</dbReference>
<evidence type="ECO:0000256" key="12">
    <source>
        <dbReference type="ARBA" id="ARBA00029757"/>
    </source>
</evidence>
<keyword evidence="7 13" id="KW-0808">Transferase</keyword>
<dbReference type="RefSeq" id="WP_136410015.1">
    <property type="nucleotide sequence ID" value="NZ_CANQMU010000001.1"/>
</dbReference>
<keyword evidence="6 13" id="KW-0441">Lipid A biosynthesis</keyword>
<evidence type="ECO:0000256" key="9">
    <source>
        <dbReference type="ARBA" id="ARBA00022777"/>
    </source>
</evidence>
<evidence type="ECO:0000256" key="7">
    <source>
        <dbReference type="ARBA" id="ARBA00022679"/>
    </source>
</evidence>
<evidence type="ECO:0000256" key="10">
    <source>
        <dbReference type="ARBA" id="ARBA00022840"/>
    </source>
</evidence>
<dbReference type="Pfam" id="PF02606">
    <property type="entry name" value="LpxK"/>
    <property type="match status" value="1"/>
</dbReference>
<dbReference type="UniPathway" id="UPA00359">
    <property type="reaction ID" value="UER00482"/>
</dbReference>
<comment type="function">
    <text evidence="1 13">Transfers the gamma-phosphate of ATP to the 4'-position of a tetraacyldisaccharide 1-phosphate intermediate (termed DS-1-P) to form tetraacyldisaccharide 1,4'-bis-phosphate (lipid IVA).</text>
</comment>
<evidence type="ECO:0000313" key="14">
    <source>
        <dbReference type="EMBL" id="QCD35236.1"/>
    </source>
</evidence>
<dbReference type="HAMAP" id="MF_00409">
    <property type="entry name" value="LpxK"/>
    <property type="match status" value="1"/>
</dbReference>
<evidence type="ECO:0000256" key="13">
    <source>
        <dbReference type="HAMAP-Rule" id="MF_00409"/>
    </source>
</evidence>
<evidence type="ECO:0000256" key="5">
    <source>
        <dbReference type="ARBA" id="ARBA00022516"/>
    </source>
</evidence>
<keyword evidence="8 13" id="KW-0547">Nucleotide-binding</keyword>
<name>A0A4P7VIX1_9BACT</name>
<dbReference type="SUPFAM" id="SSF52540">
    <property type="entry name" value="P-loop containing nucleoside triphosphate hydrolases"/>
    <property type="match status" value="1"/>
</dbReference>
<comment type="similarity">
    <text evidence="13">Belongs to the LpxK family.</text>
</comment>
<dbReference type="OrthoDB" id="9766423at2"/>
<evidence type="ECO:0000256" key="8">
    <source>
        <dbReference type="ARBA" id="ARBA00022741"/>
    </source>
</evidence>
<dbReference type="KEGG" id="mgod:E7746_04715"/>
<dbReference type="InterPro" id="IPR003758">
    <property type="entry name" value="LpxK"/>
</dbReference>
<evidence type="ECO:0000256" key="11">
    <source>
        <dbReference type="ARBA" id="ARBA00023098"/>
    </source>
</evidence>
<dbReference type="Proteomes" id="UP000297031">
    <property type="component" value="Chromosome"/>
</dbReference>
<dbReference type="GO" id="GO:0005886">
    <property type="term" value="C:plasma membrane"/>
    <property type="evidence" value="ECO:0007669"/>
    <property type="project" value="TreeGrafter"/>
</dbReference>
<comment type="pathway">
    <text evidence="2 13">Glycolipid biosynthesis; lipid IV(A) biosynthesis; lipid IV(A) from (3R)-3-hydroxytetradecanoyl-[acyl-carrier-protein] and UDP-N-acetyl-alpha-D-glucosamine: step 6/6.</text>
</comment>
<comment type="catalytic activity">
    <reaction evidence="13">
        <text>a lipid A disaccharide + ATP = a lipid IVA + ADP + H(+)</text>
        <dbReference type="Rhea" id="RHEA:67840"/>
        <dbReference type="ChEBI" id="CHEBI:15378"/>
        <dbReference type="ChEBI" id="CHEBI:30616"/>
        <dbReference type="ChEBI" id="CHEBI:176343"/>
        <dbReference type="ChEBI" id="CHEBI:176425"/>
        <dbReference type="ChEBI" id="CHEBI:456216"/>
        <dbReference type="EC" id="2.7.1.130"/>
    </reaction>
</comment>